<reference evidence="2 3" key="1">
    <citation type="submission" date="2016-11" db="EMBL/GenBank/DDBJ databases">
        <authorList>
            <person name="Jaros S."/>
            <person name="Januszkiewicz K."/>
            <person name="Wedrychowicz H."/>
        </authorList>
    </citation>
    <scope>NUCLEOTIDE SEQUENCE [LARGE SCALE GENOMIC DNA]</scope>
    <source>
        <strain evidence="2 3">IBRC-M 10683</strain>
    </source>
</reference>
<dbReference type="OrthoDB" id="2965674at2"/>
<accession>A0A1M5HK97</accession>
<evidence type="ECO:0000313" key="3">
    <source>
        <dbReference type="Proteomes" id="UP000183988"/>
    </source>
</evidence>
<feature type="transmembrane region" description="Helical" evidence="1">
    <location>
        <begin position="281"/>
        <end position="303"/>
    </location>
</feature>
<evidence type="ECO:0008006" key="4">
    <source>
        <dbReference type="Google" id="ProtNLM"/>
    </source>
</evidence>
<sequence length="311" mass="35483">MIRKFFKQEIDYGIASKNYVYMIGFLCVLFGVTLFLNYSSVQETHENYLATIDYYEKNGLDVEADLESSYDVEEFDGGGIIENPIAFHRQMLSQYIFAASPEYTLSQLLESSVLYFPIVFGVWGLILATNDIRFRTIKLKTVRMSKKTFVLTKYLSIAFSSLLFMLAAISISFVVGWIMFQILSNNVPISEYKGESLPSSTGIFNKMLFGYILALVFAVIGYTFGTVFKNMYIGMVAIIVYMFLLPNLGSFDLKNAIYYFANQLFDFYGVVNVEPPVETNFVISILVVLVLFIIAYFINLIIVQKRSSFES</sequence>
<dbReference type="EMBL" id="FQVW01000018">
    <property type="protein sequence ID" value="SHG16328.1"/>
    <property type="molecule type" value="Genomic_DNA"/>
</dbReference>
<feature type="transmembrane region" description="Helical" evidence="1">
    <location>
        <begin position="20"/>
        <end position="38"/>
    </location>
</feature>
<dbReference type="STRING" id="930117.SAMN05216225_101817"/>
<dbReference type="Proteomes" id="UP000183988">
    <property type="component" value="Unassembled WGS sequence"/>
</dbReference>
<evidence type="ECO:0000313" key="2">
    <source>
        <dbReference type="EMBL" id="SHG16328.1"/>
    </source>
</evidence>
<keyword evidence="1" id="KW-0812">Transmembrane</keyword>
<keyword evidence="1" id="KW-1133">Transmembrane helix</keyword>
<feature type="transmembrane region" description="Helical" evidence="1">
    <location>
        <begin position="203"/>
        <end position="224"/>
    </location>
</feature>
<protein>
    <recommendedName>
        <fullName evidence="4">ABC-2 type transport system permease protein</fullName>
    </recommendedName>
</protein>
<dbReference type="RefSeq" id="WP_072890186.1">
    <property type="nucleotide sequence ID" value="NZ_FQVW01000018.1"/>
</dbReference>
<feature type="transmembrane region" description="Helical" evidence="1">
    <location>
        <begin position="154"/>
        <end position="183"/>
    </location>
</feature>
<evidence type="ECO:0000256" key="1">
    <source>
        <dbReference type="SAM" id="Phobius"/>
    </source>
</evidence>
<feature type="transmembrane region" description="Helical" evidence="1">
    <location>
        <begin position="113"/>
        <end position="133"/>
    </location>
</feature>
<gene>
    <name evidence="2" type="ORF">SAMN05216225_101817</name>
</gene>
<proteinExistence type="predicted"/>
<name>A0A1M5HK97_9BACI</name>
<feature type="transmembrane region" description="Helical" evidence="1">
    <location>
        <begin position="231"/>
        <end position="249"/>
    </location>
</feature>
<keyword evidence="3" id="KW-1185">Reference proteome</keyword>
<dbReference type="AlphaFoldDB" id="A0A1M5HK97"/>
<keyword evidence="1" id="KW-0472">Membrane</keyword>
<organism evidence="2 3">
    <name type="scientific">Ornithinibacillus halophilus</name>
    <dbReference type="NCBI Taxonomy" id="930117"/>
    <lineage>
        <taxon>Bacteria</taxon>
        <taxon>Bacillati</taxon>
        <taxon>Bacillota</taxon>
        <taxon>Bacilli</taxon>
        <taxon>Bacillales</taxon>
        <taxon>Bacillaceae</taxon>
        <taxon>Ornithinibacillus</taxon>
    </lineage>
</organism>